<name>A0AAD5V1U5_9APHY</name>
<comment type="caution">
    <text evidence="2">The sequence shown here is derived from an EMBL/GenBank/DDBJ whole genome shotgun (WGS) entry which is preliminary data.</text>
</comment>
<proteinExistence type="predicted"/>
<reference evidence="2" key="1">
    <citation type="submission" date="2022-07" db="EMBL/GenBank/DDBJ databases">
        <title>Genome Sequence of Physisporinus lineatus.</title>
        <authorList>
            <person name="Buettner E."/>
        </authorList>
    </citation>
    <scope>NUCLEOTIDE SEQUENCE</scope>
    <source>
        <strain evidence="2">VT162</strain>
    </source>
</reference>
<evidence type="ECO:0000313" key="3">
    <source>
        <dbReference type="Proteomes" id="UP001212997"/>
    </source>
</evidence>
<keyword evidence="3" id="KW-1185">Reference proteome</keyword>
<feature type="compositionally biased region" description="Low complexity" evidence="1">
    <location>
        <begin position="30"/>
        <end position="53"/>
    </location>
</feature>
<feature type="region of interest" description="Disordered" evidence="1">
    <location>
        <begin position="30"/>
        <end position="62"/>
    </location>
</feature>
<accession>A0AAD5V1U5</accession>
<sequence length="217" mass="23978">MLLRFTTKDVLNTTIIDCDTGAIVYEVTTPSPCSRSRSRSTTSLRSFASGGSSSKEKLSTPERKVTSIVDSKGHFVAELTWAERHASEIKIGEETLAGTGAIFDAPFAKVLANETLLPTRMEYTWRLTQETLTVSHVPKDPLKNPFSHPRLLFLALSQLLDDDEHVVGELYSDRSSIELLPAAVEGTGFDYLYIEPRSDDEFPELMGTSSSFPLDIS</sequence>
<dbReference type="EMBL" id="JANAWD010000271">
    <property type="protein sequence ID" value="KAJ3482472.1"/>
    <property type="molecule type" value="Genomic_DNA"/>
</dbReference>
<evidence type="ECO:0000313" key="2">
    <source>
        <dbReference type="EMBL" id="KAJ3482472.1"/>
    </source>
</evidence>
<dbReference type="AlphaFoldDB" id="A0AAD5V1U5"/>
<protein>
    <submittedName>
        <fullName evidence="2">Uncharacterized protein</fullName>
    </submittedName>
</protein>
<dbReference type="Proteomes" id="UP001212997">
    <property type="component" value="Unassembled WGS sequence"/>
</dbReference>
<evidence type="ECO:0000256" key="1">
    <source>
        <dbReference type="SAM" id="MobiDB-lite"/>
    </source>
</evidence>
<gene>
    <name evidence="2" type="ORF">NLI96_g6950</name>
</gene>
<organism evidence="2 3">
    <name type="scientific">Meripilus lineatus</name>
    <dbReference type="NCBI Taxonomy" id="2056292"/>
    <lineage>
        <taxon>Eukaryota</taxon>
        <taxon>Fungi</taxon>
        <taxon>Dikarya</taxon>
        <taxon>Basidiomycota</taxon>
        <taxon>Agaricomycotina</taxon>
        <taxon>Agaricomycetes</taxon>
        <taxon>Polyporales</taxon>
        <taxon>Meripilaceae</taxon>
        <taxon>Meripilus</taxon>
    </lineage>
</organism>